<dbReference type="RefSeq" id="WP_221029993.1">
    <property type="nucleotide sequence ID" value="NZ_CP139781.1"/>
</dbReference>
<name>A0ABZ1CCK6_9BACT</name>
<organism evidence="1 2">
    <name type="scientific">Actomonas aquatica</name>
    <dbReference type="NCBI Taxonomy" id="2866162"/>
    <lineage>
        <taxon>Bacteria</taxon>
        <taxon>Pseudomonadati</taxon>
        <taxon>Verrucomicrobiota</taxon>
        <taxon>Opitutia</taxon>
        <taxon>Opitutales</taxon>
        <taxon>Opitutaceae</taxon>
        <taxon>Actomonas</taxon>
    </lineage>
</organism>
<sequence>MSRPTSNAQSTAAGAAISWDLTQRTPSLADALLLRMRAELNAWTHGTTNGDDVSALRVTLRGTSPRWPQGEMLLRRVFAASGFAFQVETTAAENRPVALPLPAPAADEATVDFAPLAELSAARRVTPRLHWSDTARRDARMFRRHFAARLYAVHVPRAVFAQADDPLSLVSQWMEFFARHARPGECEFLVLGDDPVEFCWRLGAGAYRAADLGMDTMTQLALLETVQGYLGYSSGVSCAAHFSDVPQVVFDAAAAPAALPFATTNQVRRPHPASAADLAAAFQFLSAAPSTVTPLPALSAAA</sequence>
<gene>
    <name evidence="1" type="ORF">K1X11_007840</name>
</gene>
<reference evidence="1 2" key="2">
    <citation type="submission" date="2023-12" db="EMBL/GenBank/DDBJ databases">
        <title>Description of an unclassified Opitutus bacterium of Verrucomicrobiota.</title>
        <authorList>
            <person name="Zhang D.-F."/>
        </authorList>
    </citation>
    <scope>NUCLEOTIDE SEQUENCE [LARGE SCALE GENOMIC DNA]</scope>
    <source>
        <strain evidence="1 2">WL0086</strain>
    </source>
</reference>
<dbReference type="Proteomes" id="UP000738431">
    <property type="component" value="Chromosome"/>
</dbReference>
<reference evidence="1 2" key="1">
    <citation type="submission" date="2021-08" db="EMBL/GenBank/DDBJ databases">
        <authorList>
            <person name="Zhang D."/>
            <person name="Zhang A."/>
            <person name="Wang L."/>
        </authorList>
    </citation>
    <scope>NUCLEOTIDE SEQUENCE [LARGE SCALE GENOMIC DNA]</scope>
    <source>
        <strain evidence="1 2">WL0086</strain>
    </source>
</reference>
<accession>A0ABZ1CCK6</accession>
<evidence type="ECO:0000313" key="1">
    <source>
        <dbReference type="EMBL" id="WRQ89316.1"/>
    </source>
</evidence>
<keyword evidence="2" id="KW-1185">Reference proteome</keyword>
<evidence type="ECO:0000313" key="2">
    <source>
        <dbReference type="Proteomes" id="UP000738431"/>
    </source>
</evidence>
<dbReference type="EMBL" id="CP139781">
    <property type="protein sequence ID" value="WRQ89316.1"/>
    <property type="molecule type" value="Genomic_DNA"/>
</dbReference>
<evidence type="ECO:0008006" key="3">
    <source>
        <dbReference type="Google" id="ProtNLM"/>
    </source>
</evidence>
<proteinExistence type="predicted"/>
<protein>
    <recommendedName>
        <fullName evidence="3">Nitroreductase domain-containing protein</fullName>
    </recommendedName>
</protein>